<dbReference type="eggNOG" id="ENOG5033HUH">
    <property type="taxonomic scope" value="Bacteria"/>
</dbReference>
<keyword evidence="2" id="KW-1185">Reference proteome</keyword>
<gene>
    <name evidence="1" type="ORF">J421_1584</name>
</gene>
<dbReference type="KEGG" id="gba:J421_1584"/>
<dbReference type="STRING" id="861299.J421_1584"/>
<accession>W0RE79</accession>
<reference evidence="1 2" key="1">
    <citation type="journal article" date="2014" name="Genome Announc.">
        <title>Genome Sequence and Methylome of Soil Bacterium Gemmatirosa kalamazoonensis KBS708T, a Member of the Rarely Cultivated Gemmatimonadetes Phylum.</title>
        <authorList>
            <person name="Debruyn J.M."/>
            <person name="Radosevich M."/>
            <person name="Wommack K.E."/>
            <person name="Polson S.W."/>
            <person name="Hauser L.J."/>
            <person name="Fawaz M.N."/>
            <person name="Korlach J."/>
            <person name="Tsai Y.C."/>
        </authorList>
    </citation>
    <scope>NUCLEOTIDE SEQUENCE [LARGE SCALE GENOMIC DNA]</scope>
    <source>
        <strain evidence="1 2">KBS708</strain>
    </source>
</reference>
<dbReference type="HOGENOM" id="CLU_760217_0_0_0"/>
<name>W0RE79_9BACT</name>
<protein>
    <submittedName>
        <fullName evidence="1">Uncharacterized protein</fullName>
    </submittedName>
</protein>
<organism evidence="1 2">
    <name type="scientific">Gemmatirosa kalamazoonensis</name>
    <dbReference type="NCBI Taxonomy" id="861299"/>
    <lineage>
        <taxon>Bacteria</taxon>
        <taxon>Pseudomonadati</taxon>
        <taxon>Gemmatimonadota</taxon>
        <taxon>Gemmatimonadia</taxon>
        <taxon>Gemmatimonadales</taxon>
        <taxon>Gemmatimonadaceae</taxon>
        <taxon>Gemmatirosa</taxon>
    </lineage>
</organism>
<evidence type="ECO:0000313" key="2">
    <source>
        <dbReference type="Proteomes" id="UP000019151"/>
    </source>
</evidence>
<dbReference type="InParanoid" id="W0RE79"/>
<evidence type="ECO:0000313" key="1">
    <source>
        <dbReference type="EMBL" id="AHG89121.1"/>
    </source>
</evidence>
<sequence length="364" mass="38817">MPDQLLVLLHGVGPHPTGWSADAVATLDAAAAKFDAFRDGPPFSARLKIEEITYTDCFDDVVNAWQQDSAQLAAWARASGRPLPGIVRWLDAPLPPSEAAAKAFFWSTALHALLYRGFALVRDRVRERVMSRLVHVLRDAGPQGANVTIVAHSLGTAVLHDVLHLLGTGQTPPAVGDASMLSPDNWTASSIFMVADACLLGPAFAHDIDYLDSPCRPVGGGRPGYCQRFFEVWHAVDPVAVTKPFRPDGWGKGYRTIGPLGHFRQANVHAFAHYLEHPAVHVPIVNQALGGPMIDAAESAAARGAFADVTSPECAAQIAQIRSKALSFAGAGDDLERFVPRLSEFLALARSAGETCLGLSGGIP</sequence>
<dbReference type="EMBL" id="CP007128">
    <property type="protein sequence ID" value="AHG89121.1"/>
    <property type="molecule type" value="Genomic_DNA"/>
</dbReference>
<dbReference type="RefSeq" id="WP_025410634.1">
    <property type="nucleotide sequence ID" value="NZ_CP007128.1"/>
</dbReference>
<dbReference type="Proteomes" id="UP000019151">
    <property type="component" value="Chromosome"/>
</dbReference>
<dbReference type="OrthoDB" id="5810117at2"/>
<dbReference type="AlphaFoldDB" id="W0RE79"/>
<proteinExistence type="predicted"/>